<dbReference type="InterPro" id="IPR002068">
    <property type="entry name" value="A-crystallin/Hsp20_dom"/>
</dbReference>
<dbReference type="InterPro" id="IPR008978">
    <property type="entry name" value="HSP20-like_chaperone"/>
</dbReference>
<evidence type="ECO:0000313" key="4">
    <source>
        <dbReference type="EMBL" id="MCL7343826.1"/>
    </source>
</evidence>
<dbReference type="EMBL" id="JZWS02000002">
    <property type="protein sequence ID" value="MCL7343826.1"/>
    <property type="molecule type" value="Genomic_DNA"/>
</dbReference>
<dbReference type="PROSITE" id="PS01031">
    <property type="entry name" value="SHSP"/>
    <property type="match status" value="1"/>
</dbReference>
<gene>
    <name evidence="4" type="ORF">TQ35_004535</name>
</gene>
<feature type="domain" description="SHSP" evidence="3">
    <location>
        <begin position="21"/>
        <end position="126"/>
    </location>
</feature>
<proteinExistence type="inferred from homology"/>
<dbReference type="CDD" id="cd06464">
    <property type="entry name" value="ACD_sHsps-like"/>
    <property type="match status" value="1"/>
</dbReference>
<accession>A0AAE3FM53</accession>
<evidence type="ECO:0000259" key="3">
    <source>
        <dbReference type="PROSITE" id="PS01031"/>
    </source>
</evidence>
<evidence type="ECO:0000256" key="1">
    <source>
        <dbReference type="PROSITE-ProRule" id="PRU00285"/>
    </source>
</evidence>
<evidence type="ECO:0000256" key="2">
    <source>
        <dbReference type="RuleBase" id="RU003616"/>
    </source>
</evidence>
<sequence length="126" mass="14247">MSITSAIKNELIKRTEELSRGFYEATYPPVDVYEEGGHLVIVADMPGFNKENIKARITPQNELVIEAEREISEAGKRYISQRPKKVYKVIRLPITAKKDGEITGKYENGVLTLRLPIEGTVTIKIE</sequence>
<organism evidence="4">
    <name type="scientific">Candidatus Aramenus sulfurataquae</name>
    <dbReference type="NCBI Taxonomy" id="1326980"/>
    <lineage>
        <taxon>Archaea</taxon>
        <taxon>Thermoproteota</taxon>
        <taxon>Thermoprotei</taxon>
        <taxon>Sulfolobales</taxon>
        <taxon>Sulfolobaceae</taxon>
        <taxon>Candidatus Aramenus</taxon>
    </lineage>
</organism>
<protein>
    <submittedName>
        <fullName evidence="4">Hsp20/alpha crystallin family protein</fullName>
    </submittedName>
</protein>
<dbReference type="Gene3D" id="2.60.40.790">
    <property type="match status" value="1"/>
</dbReference>
<dbReference type="NCBIfam" id="NF041799">
    <property type="entry name" value="Hsp14"/>
    <property type="match status" value="1"/>
</dbReference>
<dbReference type="SUPFAM" id="SSF49764">
    <property type="entry name" value="HSP20-like chaperones"/>
    <property type="match status" value="1"/>
</dbReference>
<dbReference type="Pfam" id="PF00011">
    <property type="entry name" value="HSP20"/>
    <property type="match status" value="1"/>
</dbReference>
<dbReference type="PANTHER" id="PTHR11527">
    <property type="entry name" value="HEAT-SHOCK PROTEIN 20 FAMILY MEMBER"/>
    <property type="match status" value="1"/>
</dbReference>
<comment type="caution">
    <text evidence="4">The sequence shown here is derived from an EMBL/GenBank/DDBJ whole genome shotgun (WGS) entry which is preliminary data.</text>
</comment>
<dbReference type="AlphaFoldDB" id="A0AAE3FM53"/>
<reference evidence="4" key="1">
    <citation type="submission" date="2022-05" db="EMBL/GenBank/DDBJ databases">
        <title>Metagenome Sequencing of an Archaeal-Dominated Microbial Community from a Hot Spring at the Los Azufres Geothermal Field, Mexico.</title>
        <authorList>
            <person name="Marin-Paredes R."/>
            <person name="Martinez-Romero E."/>
            <person name="Servin-Garciduenas L.E."/>
        </authorList>
    </citation>
    <scope>NUCLEOTIDE SEQUENCE</scope>
    <source>
        <strain evidence="4">AZ1-454</strain>
    </source>
</reference>
<dbReference type="InterPro" id="IPR031107">
    <property type="entry name" value="Small_HSP"/>
</dbReference>
<name>A0AAE3FM53_9CREN</name>
<comment type="similarity">
    <text evidence="1 2">Belongs to the small heat shock protein (HSP20) family.</text>
</comment>